<gene>
    <name evidence="2" type="ORF">QOZ98_002445</name>
</gene>
<proteinExistence type="predicted"/>
<comment type="caution">
    <text evidence="2">The sequence shown here is derived from an EMBL/GenBank/DDBJ whole genome shotgun (WGS) entry which is preliminary data.</text>
</comment>
<sequence length="219" mass="23913">MKKTLFLVALVFGLFLAAPLFSAASTSTDSDSFKERINGVEFEIPYNESEVYVEKSLEGLVSKIEVFEEGSGELLDTFAVEDEIVANKNEFSAMSTTVLRNVTRYRTSSADNGLETWIRSVIEVYNSTSFSQIQSVHDTRWFTGSGGHTLENASAYAVSTTGDFPTTSINVYGDVTLQVATSATVSGGWEAAEFSIGGSVSGDNYYRKTVDLSFSYSLY</sequence>
<evidence type="ECO:0000313" key="3">
    <source>
        <dbReference type="Proteomes" id="UP001241988"/>
    </source>
</evidence>
<dbReference type="Proteomes" id="UP001241988">
    <property type="component" value="Unassembled WGS sequence"/>
</dbReference>
<keyword evidence="3" id="KW-1185">Reference proteome</keyword>
<accession>A0ABU0GW70</accession>
<evidence type="ECO:0000313" key="2">
    <source>
        <dbReference type="EMBL" id="MDQ0429617.1"/>
    </source>
</evidence>
<reference evidence="2 3" key="1">
    <citation type="submission" date="2023-07" db="EMBL/GenBank/DDBJ databases">
        <title>Genomic Encyclopedia of Type Strains, Phase IV (KMG-IV): sequencing the most valuable type-strain genomes for metagenomic binning, comparative biology and taxonomic classification.</title>
        <authorList>
            <person name="Goeker M."/>
        </authorList>
    </citation>
    <scope>NUCLEOTIDE SEQUENCE [LARGE SCALE GENOMIC DNA]</scope>
    <source>
        <strain evidence="2 3">DSM 16419</strain>
    </source>
</reference>
<dbReference type="EMBL" id="JAUSWB010000006">
    <property type="protein sequence ID" value="MDQ0429617.1"/>
    <property type="molecule type" value="Genomic_DNA"/>
</dbReference>
<dbReference type="RefSeq" id="WP_308787682.1">
    <property type="nucleotide sequence ID" value="NZ_JAUSWB010000006.1"/>
</dbReference>
<name>A0ABU0GW70_9BACL</name>
<keyword evidence="1" id="KW-0732">Signal</keyword>
<feature type="chain" id="PRO_5045490708" evidence="1">
    <location>
        <begin position="24"/>
        <end position="219"/>
    </location>
</feature>
<evidence type="ECO:0000256" key="1">
    <source>
        <dbReference type="SAM" id="SignalP"/>
    </source>
</evidence>
<feature type="signal peptide" evidence="1">
    <location>
        <begin position="1"/>
        <end position="23"/>
    </location>
</feature>
<organism evidence="2 3">
    <name type="scientific">Planomicrobium stackebrandtii</name>
    <dbReference type="NCBI Taxonomy" id="253160"/>
    <lineage>
        <taxon>Bacteria</taxon>
        <taxon>Bacillati</taxon>
        <taxon>Bacillota</taxon>
        <taxon>Bacilli</taxon>
        <taxon>Bacillales</taxon>
        <taxon>Caryophanaceae</taxon>
        <taxon>Planomicrobium</taxon>
    </lineage>
</organism>
<protein>
    <submittedName>
        <fullName evidence="2">Uncharacterized protein</fullName>
    </submittedName>
</protein>